<dbReference type="GeneID" id="108557413"/>
<dbReference type="InterPro" id="IPR002401">
    <property type="entry name" value="Cyt_P450_E_grp-I"/>
</dbReference>
<keyword evidence="8" id="KW-1185">Reference proteome</keyword>
<evidence type="ECO:0000313" key="8">
    <source>
        <dbReference type="Proteomes" id="UP000695000"/>
    </source>
</evidence>
<sequence length="509" mass="58591">MISLPALIIAAVALFVIYLIKINRDRPENFPPGPPKLPVYGSYWYVLKENFQFAHRALDGLAKKYKTDILGFYLGDTPAVCTFSTELNKELLTKDEFYGKAESILTQARGNGKRIGIFFVDGMYWQDQRRFTLRHLRDYGFGRRSENFEQFTIDQIQHMMDLLLSDPRPEDKDICRAKGEVLMPDIVYGYFNNLMWYLLSGRSHDLKTCRDLSRAALGFQRAGDVLGGAISITPWLRHIAPTFFGYTSAVEDNRKMYVYCEEIVKEHMATYDADHHRDFIDDYIFEINKLESQGIYNTSFNVEQMTFIVMDFMFPAPIAMGHTTNFLFGYLVNYPEVQRKIQEEVDLVVGRGRLPCLDDRKNMHYTEATIREILRKEPANPLGLTRTSTADTTLGGYFIPKGTVVMTNVHSAHNDPKVWGDPENFRPERWIEADGTLTKKDQTLGFGAGKRVCGGETFARHTMFLFLSCLLQNFTFLPPKGEQKPDLSKRIFGINISLPDFWMYAEPRT</sequence>
<accession>A0ABM1M4A6</accession>
<evidence type="ECO:0000256" key="2">
    <source>
        <dbReference type="ARBA" id="ARBA00010617"/>
    </source>
</evidence>
<evidence type="ECO:0000256" key="5">
    <source>
        <dbReference type="ARBA" id="ARBA00023002"/>
    </source>
</evidence>
<proteinExistence type="inferred from homology"/>
<evidence type="ECO:0000256" key="4">
    <source>
        <dbReference type="ARBA" id="ARBA00022723"/>
    </source>
</evidence>
<dbReference type="SUPFAM" id="SSF48264">
    <property type="entry name" value="Cytochrome P450"/>
    <property type="match status" value="1"/>
</dbReference>
<keyword evidence="7" id="KW-0503">Monooxygenase</keyword>
<dbReference type="PANTHER" id="PTHR24300:SF376">
    <property type="entry name" value="CYTOCHROME P450 15A1"/>
    <property type="match status" value="1"/>
</dbReference>
<protein>
    <submittedName>
        <fullName evidence="9">Probable cytochrome P450 304a1</fullName>
    </submittedName>
</protein>
<dbReference type="PRINTS" id="PR00463">
    <property type="entry name" value="EP450I"/>
</dbReference>
<evidence type="ECO:0000256" key="7">
    <source>
        <dbReference type="ARBA" id="ARBA00023033"/>
    </source>
</evidence>
<dbReference type="InterPro" id="IPR050182">
    <property type="entry name" value="Cytochrome_P450_fam2"/>
</dbReference>
<dbReference type="Pfam" id="PF00067">
    <property type="entry name" value="p450"/>
    <property type="match status" value="1"/>
</dbReference>
<keyword evidence="6" id="KW-0408">Iron</keyword>
<comment type="similarity">
    <text evidence="2">Belongs to the cytochrome P450 family.</text>
</comment>
<dbReference type="RefSeq" id="XP_017769406.1">
    <property type="nucleotide sequence ID" value="XM_017913917.1"/>
</dbReference>
<comment type="cofactor">
    <cofactor evidence="1">
        <name>heme</name>
        <dbReference type="ChEBI" id="CHEBI:30413"/>
    </cofactor>
</comment>
<evidence type="ECO:0000256" key="3">
    <source>
        <dbReference type="ARBA" id="ARBA00022617"/>
    </source>
</evidence>
<keyword evidence="5" id="KW-0560">Oxidoreductase</keyword>
<name>A0ABM1M4A6_NICVS</name>
<dbReference type="Gene3D" id="1.10.630.10">
    <property type="entry name" value="Cytochrome P450"/>
    <property type="match status" value="1"/>
</dbReference>
<keyword evidence="3" id="KW-0349">Heme</keyword>
<evidence type="ECO:0000256" key="6">
    <source>
        <dbReference type="ARBA" id="ARBA00023004"/>
    </source>
</evidence>
<dbReference type="PANTHER" id="PTHR24300">
    <property type="entry name" value="CYTOCHROME P450 508A4-RELATED"/>
    <property type="match status" value="1"/>
</dbReference>
<dbReference type="Proteomes" id="UP000695000">
    <property type="component" value="Unplaced"/>
</dbReference>
<dbReference type="PRINTS" id="PR00385">
    <property type="entry name" value="P450"/>
</dbReference>
<dbReference type="InterPro" id="IPR036396">
    <property type="entry name" value="Cyt_P450_sf"/>
</dbReference>
<reference evidence="9" key="1">
    <citation type="submission" date="2025-08" db="UniProtKB">
        <authorList>
            <consortium name="RefSeq"/>
        </authorList>
    </citation>
    <scope>IDENTIFICATION</scope>
    <source>
        <tissue evidence="9">Whole Larva</tissue>
    </source>
</reference>
<gene>
    <name evidence="9" type="primary">LOC108557413</name>
</gene>
<evidence type="ECO:0000256" key="1">
    <source>
        <dbReference type="ARBA" id="ARBA00001971"/>
    </source>
</evidence>
<keyword evidence="4" id="KW-0479">Metal-binding</keyword>
<evidence type="ECO:0000313" key="9">
    <source>
        <dbReference type="RefSeq" id="XP_017769406.1"/>
    </source>
</evidence>
<organism evidence="8 9">
    <name type="scientific">Nicrophorus vespilloides</name>
    <name type="common">Boreal carrion beetle</name>
    <dbReference type="NCBI Taxonomy" id="110193"/>
    <lineage>
        <taxon>Eukaryota</taxon>
        <taxon>Metazoa</taxon>
        <taxon>Ecdysozoa</taxon>
        <taxon>Arthropoda</taxon>
        <taxon>Hexapoda</taxon>
        <taxon>Insecta</taxon>
        <taxon>Pterygota</taxon>
        <taxon>Neoptera</taxon>
        <taxon>Endopterygota</taxon>
        <taxon>Coleoptera</taxon>
        <taxon>Polyphaga</taxon>
        <taxon>Staphyliniformia</taxon>
        <taxon>Silphidae</taxon>
        <taxon>Nicrophorinae</taxon>
        <taxon>Nicrophorus</taxon>
    </lineage>
</organism>
<dbReference type="InterPro" id="IPR001128">
    <property type="entry name" value="Cyt_P450"/>
</dbReference>